<accession>A0A5Q2F9T3</accession>
<protein>
    <submittedName>
        <fullName evidence="1">Uncharacterized protein</fullName>
    </submittedName>
</protein>
<keyword evidence="2" id="KW-1185">Reference proteome</keyword>
<dbReference type="Proteomes" id="UP000386847">
    <property type="component" value="Chromosome"/>
</dbReference>
<proteinExistence type="predicted"/>
<sequence length="365" mass="39972">MVEVNWKGIARTAKALGGEGTNYLLLKTKQQIDEDTLDAALPIVEEGPDNGGWFLGPQGWMVLVEGLDEQVNPWIEQLAARLTAAGIEGTLTGASVAVPPMWTRGDWDSRGLYASIAYAAEARSSSVEAGDPGADRAAQRSVDLGLSWLTAHGGKVMVSTGMMVRTAFWVPAEAARGIMIQDVEQLGSALSMNFNKAGLEYSHLYVQPWGLELGRTTADYRWRDIVGDFRATLVSAASLGQVSYASVAHRDLGALWCTDTPGSEQYAGSAYRDHPELWSEFVLEPCGVQILTNRHLEAANDLSAWQTTRLDDTHVLVQARDLEPWYATRRWSYELLDPQLMAQARDDFGAMILTPERAREVGLTA</sequence>
<evidence type="ECO:0000313" key="2">
    <source>
        <dbReference type="Proteomes" id="UP000386847"/>
    </source>
</evidence>
<name>A0A5Q2F9T3_9ACTN</name>
<dbReference type="KEGG" id="rain:Rai3103_06950"/>
<dbReference type="AlphaFoldDB" id="A0A5Q2F9T3"/>
<organism evidence="1 2">
    <name type="scientific">Raineyella fluvialis</name>
    <dbReference type="NCBI Taxonomy" id="2662261"/>
    <lineage>
        <taxon>Bacteria</taxon>
        <taxon>Bacillati</taxon>
        <taxon>Actinomycetota</taxon>
        <taxon>Actinomycetes</taxon>
        <taxon>Propionibacteriales</taxon>
        <taxon>Propionibacteriaceae</taxon>
        <taxon>Raineyella</taxon>
    </lineage>
</organism>
<dbReference type="EMBL" id="CP045725">
    <property type="protein sequence ID" value="QGF23448.1"/>
    <property type="molecule type" value="Genomic_DNA"/>
</dbReference>
<dbReference type="RefSeq" id="WP_153571979.1">
    <property type="nucleotide sequence ID" value="NZ_CP045725.1"/>
</dbReference>
<reference evidence="1 2" key="1">
    <citation type="submission" date="2019-10" db="EMBL/GenBank/DDBJ databases">
        <title>Genomic analysis of Raineyella sp. CBA3103.</title>
        <authorList>
            <person name="Roh S.W."/>
        </authorList>
    </citation>
    <scope>NUCLEOTIDE SEQUENCE [LARGE SCALE GENOMIC DNA]</scope>
    <source>
        <strain evidence="1 2">CBA3103</strain>
    </source>
</reference>
<gene>
    <name evidence="1" type="ORF">Rai3103_06950</name>
</gene>
<evidence type="ECO:0000313" key="1">
    <source>
        <dbReference type="EMBL" id="QGF23448.1"/>
    </source>
</evidence>